<keyword evidence="6 15" id="KW-0689">Ribosomal protein</keyword>
<dbReference type="GO" id="GO:0003735">
    <property type="term" value="F:structural constituent of ribosome"/>
    <property type="evidence" value="ECO:0007669"/>
    <property type="project" value="InterPro"/>
</dbReference>
<feature type="domain" description="Large ribosomal subunit protein bL12 oligomerization" evidence="14">
    <location>
        <begin position="61"/>
        <end position="110"/>
    </location>
</feature>
<gene>
    <name evidence="15 16 18 19" type="primary">mrpl12</name>
    <name evidence="18" type="synonym">im:6893415</name>
    <name evidence="18" type="synonym">zgc:112445</name>
</gene>
<dbReference type="InterPro" id="IPR008932">
    <property type="entry name" value="Ribosomal_bL12_oligo"/>
</dbReference>
<keyword evidence="5" id="KW-0809">Transit peptide</keyword>
<evidence type="ECO:0000313" key="16">
    <source>
        <dbReference type="Ensembl" id="ENSDARP00000056617"/>
    </source>
</evidence>
<dbReference type="GO" id="GO:1990904">
    <property type="term" value="C:ribonucleoprotein complex"/>
    <property type="evidence" value="ECO:0007669"/>
    <property type="project" value="UniProtKB-KW"/>
</dbReference>
<reference evidence="16 17" key="3">
    <citation type="journal article" date="2013" name="Nature">
        <title>The zebrafish reference genome sequence and its relationship to the human genome.</title>
        <authorList>
            <consortium name="Genome Reference Consortium Zebrafish"/>
            <person name="Howe K."/>
            <person name="Clark M.D."/>
            <person name="Torroja C.F."/>
            <person name="Torrance J."/>
            <person name="Berthelot C."/>
            <person name="Muffato M."/>
            <person name="Collins J.E."/>
            <person name="Humphray S."/>
            <person name="McLaren K."/>
            <person name="Matthews L."/>
            <person name="McLaren S."/>
            <person name="Sealy I."/>
            <person name="Caccamo M."/>
            <person name="Churcher C."/>
            <person name="Scott C."/>
            <person name="Barrett J.C."/>
            <person name="Koch R."/>
            <person name="Rauch G.J."/>
            <person name="White S."/>
            <person name="Chow W."/>
            <person name="Kilian B."/>
            <person name="Quintais L.T."/>
            <person name="Guerra-Assuncao J.A."/>
            <person name="Zhou Y."/>
            <person name="Gu Y."/>
            <person name="Yen J."/>
            <person name="Vogel J.H."/>
            <person name="Eyre T."/>
            <person name="Redmond S."/>
            <person name="Banerjee R."/>
            <person name="Chi J."/>
            <person name="Fu B."/>
            <person name="Langley E."/>
            <person name="Maguire S.F."/>
            <person name="Laird G.K."/>
            <person name="Lloyd D."/>
            <person name="Kenyon E."/>
            <person name="Donaldson S."/>
            <person name="Sehra H."/>
            <person name="Almeida-King J."/>
            <person name="Loveland J."/>
            <person name="Trevanion S."/>
            <person name="Jones M."/>
            <person name="Quail M."/>
            <person name="Willey D."/>
            <person name="Hunt A."/>
            <person name="Burton J."/>
            <person name="Sims S."/>
            <person name="McLay K."/>
            <person name="Plumb B."/>
            <person name="Davis J."/>
            <person name="Clee C."/>
            <person name="Oliver K."/>
            <person name="Clark R."/>
            <person name="Riddle C."/>
            <person name="Elliot D."/>
            <person name="Eliott D."/>
            <person name="Threadgold G."/>
            <person name="Harden G."/>
            <person name="Ware D."/>
            <person name="Begum S."/>
            <person name="Mortimore B."/>
            <person name="Mortimer B."/>
            <person name="Kerry G."/>
            <person name="Heath P."/>
            <person name="Phillimore B."/>
            <person name="Tracey A."/>
            <person name="Corby N."/>
            <person name="Dunn M."/>
            <person name="Johnson C."/>
            <person name="Wood J."/>
            <person name="Clark S."/>
            <person name="Pelan S."/>
            <person name="Griffiths G."/>
            <person name="Smith M."/>
            <person name="Glithero R."/>
            <person name="Howden P."/>
            <person name="Barker N."/>
            <person name="Lloyd C."/>
            <person name="Stevens C."/>
            <person name="Harley J."/>
            <person name="Holt K."/>
            <person name="Panagiotidis G."/>
            <person name="Lovell J."/>
            <person name="Beasley H."/>
            <person name="Henderson C."/>
            <person name="Gordon D."/>
            <person name="Auger K."/>
            <person name="Wright D."/>
            <person name="Collins J."/>
            <person name="Raisen C."/>
            <person name="Dyer L."/>
            <person name="Leung K."/>
            <person name="Robertson L."/>
            <person name="Ambridge K."/>
            <person name="Leongamornlert D."/>
            <person name="McGuire S."/>
            <person name="Gilderthorp R."/>
            <person name="Griffiths C."/>
            <person name="Manthravadi D."/>
            <person name="Nichol S."/>
            <person name="Barker G."/>
            <person name="Whitehead S."/>
            <person name="Kay M."/>
            <person name="Brown J."/>
            <person name="Murnane C."/>
            <person name="Gray E."/>
            <person name="Humphries M."/>
            <person name="Sycamore N."/>
            <person name="Barker D."/>
            <person name="Saunders D."/>
            <person name="Wallis J."/>
            <person name="Babbage A."/>
            <person name="Hammond S."/>
            <person name="Mashreghi-Mohammadi M."/>
            <person name="Barr L."/>
            <person name="Martin S."/>
            <person name="Wray P."/>
            <person name="Ellington A."/>
            <person name="Matthews N."/>
            <person name="Ellwood M."/>
            <person name="Woodmansey R."/>
            <person name="Clark G."/>
            <person name="Cooper J."/>
            <person name="Cooper J."/>
            <person name="Tromans A."/>
            <person name="Grafham D."/>
            <person name="Skuce C."/>
            <person name="Pandian R."/>
            <person name="Andrews R."/>
            <person name="Harrison E."/>
            <person name="Kimberley A."/>
            <person name="Garnett J."/>
            <person name="Fosker N."/>
            <person name="Hall R."/>
            <person name="Garner P."/>
            <person name="Kelly D."/>
            <person name="Bird C."/>
            <person name="Palmer S."/>
            <person name="Gehring I."/>
            <person name="Berger A."/>
            <person name="Dooley C.M."/>
            <person name="Ersan-Urun Z."/>
            <person name="Eser C."/>
            <person name="Geiger H."/>
            <person name="Geisler M."/>
            <person name="Karotki L."/>
            <person name="Kirn A."/>
            <person name="Konantz J."/>
            <person name="Konantz M."/>
            <person name="Oberlander M."/>
            <person name="Rudolph-Geiger S."/>
            <person name="Teucke M."/>
            <person name="Lanz C."/>
            <person name="Raddatz G."/>
            <person name="Osoegawa K."/>
            <person name="Zhu B."/>
            <person name="Rapp A."/>
            <person name="Widaa S."/>
            <person name="Langford C."/>
            <person name="Yang F."/>
            <person name="Schuster S.C."/>
            <person name="Carter N.P."/>
            <person name="Harrow J."/>
            <person name="Ning Z."/>
            <person name="Herrero J."/>
            <person name="Searle S.M."/>
            <person name="Enright A."/>
            <person name="Geisler R."/>
            <person name="Plasterk R.H."/>
            <person name="Lee C."/>
            <person name="Westerfield M."/>
            <person name="de Jong P.J."/>
            <person name="Zon L.I."/>
            <person name="Postlethwait J.H."/>
            <person name="Nusslein-Volhard C."/>
            <person name="Hubbard T.J."/>
            <person name="Roest Crollius H."/>
            <person name="Rogers J."/>
            <person name="Stemple D.L."/>
        </authorList>
    </citation>
    <scope>NUCLEOTIDE SEQUENCE [LARGE SCALE GENOMIC DNA]</scope>
    <source>
        <strain evidence="16">Tuebingen</strain>
    </source>
</reference>
<comment type="subcellular location">
    <subcellularLocation>
        <location evidence="1">Mitochondrion</location>
    </subcellularLocation>
</comment>
<reference evidence="15" key="1">
    <citation type="submission" date="2005-04" db="EMBL/GenBank/DDBJ databases">
        <authorList>
            <consortium name="NIH - Zebrafish Gene Collection (ZGC) project"/>
        </authorList>
    </citation>
    <scope>NUCLEOTIDE SEQUENCE [LARGE SCALE MRNA]</scope>
    <source>
        <tissue evidence="15">Olfactory epithelium</tissue>
    </source>
</reference>
<dbReference type="Pfam" id="PF00542">
    <property type="entry name" value="Ribosomal_L12"/>
    <property type="match status" value="1"/>
</dbReference>
<reference evidence="18" key="4">
    <citation type="journal article" date="2015" name="Nat. Commun.">
        <title>RFX transcription factors are essential for hearing in mice.</title>
        <authorList>
            <person name="Elkon R."/>
            <person name="Milon B."/>
            <person name="Morrison L."/>
            <person name="Shah M."/>
            <person name="Vijayakumar S."/>
            <person name="Racherla M."/>
            <person name="Leitch C.C."/>
            <person name="Silipino L."/>
            <person name="Hadi S."/>
            <person name="Weiss-Gayet M."/>
            <person name="Barras E."/>
            <person name="Schmid C.D."/>
            <person name="Ait-Lounis A."/>
            <person name="Barnes A."/>
            <person name="Song Y."/>
            <person name="Eisenman D.J."/>
            <person name="Eliyahu E."/>
            <person name="Frolenkov G.I."/>
            <person name="Strome S.E."/>
            <person name="Durand B."/>
            <person name="Zaghloul N.A."/>
            <person name="Jones S.M."/>
            <person name="Reith W."/>
            <person name="Hertzano R."/>
        </authorList>
    </citation>
    <scope>NUCLEOTIDE SEQUENCE</scope>
</reference>
<dbReference type="OrthoDB" id="250175at2759"/>
<dbReference type="Gene3D" id="1.20.5.710">
    <property type="entry name" value="Single helix bin"/>
    <property type="match status" value="1"/>
</dbReference>
<evidence type="ECO:0000256" key="10">
    <source>
        <dbReference type="ARBA" id="ARBA00058301"/>
    </source>
</evidence>
<accession>Q566V8</accession>
<evidence type="ECO:0000313" key="18">
    <source>
        <dbReference type="RefSeq" id="NP_001017696.1"/>
    </source>
</evidence>
<dbReference type="InterPro" id="IPR014719">
    <property type="entry name" value="Ribosomal_bL12_C/ClpS-like"/>
</dbReference>
<dbReference type="EMBL" id="CU570772">
    <property type="status" value="NOT_ANNOTATED_CDS"/>
    <property type="molecule type" value="Genomic_DNA"/>
</dbReference>
<keyword evidence="7" id="KW-0007">Acetylation</keyword>
<dbReference type="Pfam" id="PF16320">
    <property type="entry name" value="Ribosomal_L12_N"/>
    <property type="match status" value="1"/>
</dbReference>
<dbReference type="Gene3D" id="3.30.1390.10">
    <property type="match status" value="1"/>
</dbReference>
<evidence type="ECO:0000256" key="9">
    <source>
        <dbReference type="ARBA" id="ARBA00023274"/>
    </source>
</evidence>
<name>Q566V8_DANRE</name>
<dbReference type="GeneTree" id="ENSGT00390000000190"/>
<dbReference type="KEGG" id="dre:550391"/>
<evidence type="ECO:0000313" key="15">
    <source>
        <dbReference type="EMBL" id="AAH93312.1"/>
    </source>
</evidence>
<dbReference type="CDD" id="cd00387">
    <property type="entry name" value="Ribosomal_L7_L12"/>
    <property type="match status" value="1"/>
</dbReference>
<dbReference type="ExpressionAtlas" id="Q566V8">
    <property type="expression patterns" value="baseline and differential"/>
</dbReference>
<dbReference type="InterPro" id="IPR036235">
    <property type="entry name" value="Ribosomal_bL12_oligo_N_sf"/>
</dbReference>
<dbReference type="Proteomes" id="UP000000437">
    <property type="component" value="Chromosome 3"/>
</dbReference>
<dbReference type="Ensembl" id="ENSDART00000056618.4">
    <property type="protein sequence ID" value="ENSDARP00000056617.2"/>
    <property type="gene ID" value="ENSDARG00000038768.6"/>
</dbReference>
<evidence type="ECO:0000256" key="2">
    <source>
        <dbReference type="ARBA" id="ARBA00007197"/>
    </source>
</evidence>
<dbReference type="GO" id="GO:0006412">
    <property type="term" value="P:translation"/>
    <property type="evidence" value="ECO:0007669"/>
    <property type="project" value="InterPro"/>
</dbReference>
<dbReference type="GeneID" id="550391"/>
<proteinExistence type="evidence at protein level"/>
<evidence type="ECO:0000256" key="4">
    <source>
        <dbReference type="ARBA" id="ARBA00022843"/>
    </source>
</evidence>
<comment type="function">
    <text evidence="10">As a component of the mitochondrial large ribosomal subunit, plays a role in mitochondrial translation. When present in mitochondria as a free protein not associated with the ribosome, associates with mitochondrial RNA polymerase POLRMT to activate transcription. Required for POLRMT stability.</text>
</comment>
<dbReference type="GO" id="GO:0005743">
    <property type="term" value="C:mitochondrial inner membrane"/>
    <property type="evidence" value="ECO:0007669"/>
    <property type="project" value="UniProtKB-ARBA"/>
</dbReference>
<keyword evidence="3" id="KW-1017">Isopeptide bond</keyword>
<dbReference type="HAMAP" id="MF_00368">
    <property type="entry name" value="Ribosomal_bL12"/>
    <property type="match status" value="1"/>
</dbReference>
<keyword evidence="9" id="KW-0687">Ribonucleoprotein</keyword>
<sequence>MMYCSRHCVRLALRAAVNTHRHSVQRTALYAQRTLKTSSVSAVDAIATPHLDGTPKEYSPKIQQLVNDIASLTLIEVSDLNELLKKTLNIQDVGMMSMGSMAAVPVAPPAEAEEEVAPAKKEKTHFTIKLTEFKAADKVKLIKEVKNCMEGINLVQAKKLVESLPQEIRTNISKDEAEKLKSALEAAGGTVVLE</sequence>
<dbReference type="FunFam" id="1.20.5.710:FF:000006">
    <property type="entry name" value="39S ribosomal protein L12, mitochondrial"/>
    <property type="match status" value="1"/>
</dbReference>
<evidence type="ECO:0000256" key="7">
    <source>
        <dbReference type="ARBA" id="ARBA00022990"/>
    </source>
</evidence>
<dbReference type="InterPro" id="IPR013823">
    <property type="entry name" value="Ribosomal_bL12_C"/>
</dbReference>
<evidence type="ECO:0000256" key="5">
    <source>
        <dbReference type="ARBA" id="ARBA00022946"/>
    </source>
</evidence>
<keyword evidence="17" id="KW-1185">Reference proteome</keyword>
<dbReference type="EMBL" id="BC093312">
    <property type="protein sequence ID" value="AAH93312.1"/>
    <property type="molecule type" value="mRNA"/>
</dbReference>
<keyword evidence="8" id="KW-0496">Mitochondrion</keyword>
<dbReference type="SUPFAM" id="SSF48300">
    <property type="entry name" value="Ribosomal protein L7/12, oligomerisation (N-terminal) domain"/>
    <property type="match status" value="1"/>
</dbReference>
<evidence type="ECO:0000256" key="6">
    <source>
        <dbReference type="ARBA" id="ARBA00022980"/>
    </source>
</evidence>
<evidence type="ECO:0000256" key="11">
    <source>
        <dbReference type="ARBA" id="ARBA00072684"/>
    </source>
</evidence>
<dbReference type="RefSeq" id="NP_001017696.1">
    <property type="nucleotide sequence ID" value="NM_001017696.1"/>
</dbReference>
<evidence type="ECO:0000259" key="13">
    <source>
        <dbReference type="Pfam" id="PF00542"/>
    </source>
</evidence>
<dbReference type="GO" id="GO:0005840">
    <property type="term" value="C:ribosome"/>
    <property type="evidence" value="ECO:0007669"/>
    <property type="project" value="UniProtKB-KW"/>
</dbReference>
<reference evidence="16" key="2">
    <citation type="submission" date="2012-02" db="UniProtKB">
        <authorList>
            <consortium name="Ensembl"/>
        </authorList>
    </citation>
    <scope>IDENTIFICATION</scope>
    <source>
        <strain evidence="16">Tuebingen</strain>
    </source>
</reference>
<dbReference type="AlphaFoldDB" id="Q566V8"/>
<reference evidence="18" key="6">
    <citation type="submission" date="2025-04" db="UniProtKB">
        <authorList>
            <consortium name="RefSeq"/>
        </authorList>
    </citation>
    <scope>IDENTIFICATION</scope>
</reference>
<organism evidence="15">
    <name type="scientific">Danio rerio</name>
    <name type="common">Zebrafish</name>
    <name type="synonym">Brachydanio rerio</name>
    <dbReference type="NCBI Taxonomy" id="7955"/>
    <lineage>
        <taxon>Eukaryota</taxon>
        <taxon>Metazoa</taxon>
        <taxon>Chordata</taxon>
        <taxon>Craniata</taxon>
        <taxon>Vertebrata</taxon>
        <taxon>Euteleostomi</taxon>
        <taxon>Actinopterygii</taxon>
        <taxon>Neopterygii</taxon>
        <taxon>Teleostei</taxon>
        <taxon>Ostariophysi</taxon>
        <taxon>Cypriniformes</taxon>
        <taxon>Danionidae</taxon>
        <taxon>Danioninae</taxon>
        <taxon>Danio</taxon>
    </lineage>
</organism>
<keyword evidence="20" id="KW-1267">Proteomics identification</keyword>
<evidence type="ECO:0007829" key="20">
    <source>
        <dbReference type="PeptideAtlas" id="Q566V8"/>
    </source>
</evidence>
<dbReference type="AGR" id="ZFIN:ZDB-GENE-050417-187"/>
<reference evidence="18" key="5">
    <citation type="journal article" date="2017" name="Nat. Commun.">
        <title>Evolution of complexity in the zebrafish synapse proteome.</title>
        <authorList>
            <person name="Bayes A."/>
            <person name="Collins M.O."/>
            <person name="Reig-Viader R."/>
            <person name="Gou G."/>
            <person name="Goulding D."/>
            <person name="Izquierdo A."/>
            <person name="Choudhary J.S."/>
            <person name="Emes R.D."/>
            <person name="Grant S.G."/>
        </authorList>
    </citation>
    <scope>NUCLEOTIDE SEQUENCE</scope>
</reference>
<dbReference type="Bgee" id="ENSDARG00000038768">
    <property type="expression patterns" value="Expressed in somite and 37 other cell types or tissues"/>
</dbReference>
<protein>
    <recommendedName>
        <fullName evidence="11">Large ribosomal subunit protein bL12m</fullName>
    </recommendedName>
    <alternativeName>
        <fullName evidence="12">39S ribosomal protein L12, mitochondrial</fullName>
    </alternativeName>
</protein>
<dbReference type="HOGENOM" id="CLU_086499_0_2_1"/>
<dbReference type="PANTHER" id="PTHR45987">
    <property type="entry name" value="39S RIBOSOMAL PROTEIN L12"/>
    <property type="match status" value="1"/>
</dbReference>
<dbReference type="InterPro" id="IPR000206">
    <property type="entry name" value="Ribosomal_bL12"/>
</dbReference>
<keyword evidence="4" id="KW-0832">Ubl conjugation</keyword>
<dbReference type="FunFam" id="3.30.1390.10:FF:000001">
    <property type="entry name" value="50S ribosomal protein L7/L12"/>
    <property type="match status" value="1"/>
</dbReference>
<dbReference type="ZFIN" id="ZDB-GENE-050417-187">
    <property type="gene designation" value="mrpl12"/>
</dbReference>
<evidence type="ECO:0000313" key="19">
    <source>
        <dbReference type="ZFIN" id="ZDB-GENE-050417-187"/>
    </source>
</evidence>
<comment type="similarity">
    <text evidence="2">Belongs to the bacterial ribosomal protein bL12 family.</text>
</comment>
<evidence type="ECO:0000256" key="1">
    <source>
        <dbReference type="ARBA" id="ARBA00004173"/>
    </source>
</evidence>
<evidence type="ECO:0000259" key="14">
    <source>
        <dbReference type="Pfam" id="PF16320"/>
    </source>
</evidence>
<feature type="domain" description="Large ribosomal subunit protein bL12 C-terminal" evidence="13">
    <location>
        <begin position="126"/>
        <end position="193"/>
    </location>
</feature>
<dbReference type="SUPFAM" id="SSF54736">
    <property type="entry name" value="ClpS-like"/>
    <property type="match status" value="1"/>
</dbReference>
<evidence type="ECO:0000313" key="17">
    <source>
        <dbReference type="Proteomes" id="UP000000437"/>
    </source>
</evidence>
<dbReference type="PANTHER" id="PTHR45987:SF4">
    <property type="entry name" value="LARGE RIBOSOMAL SUBUNIT PROTEIN BL12M"/>
    <property type="match status" value="1"/>
</dbReference>
<evidence type="ECO:0000256" key="8">
    <source>
        <dbReference type="ARBA" id="ARBA00023128"/>
    </source>
</evidence>
<dbReference type="CTD" id="6182"/>
<evidence type="ECO:0000256" key="12">
    <source>
        <dbReference type="ARBA" id="ARBA00075329"/>
    </source>
</evidence>
<evidence type="ECO:0000256" key="3">
    <source>
        <dbReference type="ARBA" id="ARBA00022499"/>
    </source>
</evidence>
<accession>A0A8M1N572</accession>